<dbReference type="EMBL" id="CM002876">
    <property type="protein sequence ID" value="KFK27341.1"/>
    <property type="molecule type" value="Genomic_DNA"/>
</dbReference>
<dbReference type="Gene3D" id="1.20.1280.50">
    <property type="match status" value="1"/>
</dbReference>
<name>A0A087GBT9_ARAAL</name>
<dbReference type="PANTHER" id="PTHR44259">
    <property type="entry name" value="OS07G0183000 PROTEIN-RELATED"/>
    <property type="match status" value="1"/>
</dbReference>
<gene>
    <name evidence="2" type="ordered locus">AALP_Aa8g370500</name>
</gene>
<dbReference type="eggNOG" id="ENOG502S0MJ">
    <property type="taxonomic scope" value="Eukaryota"/>
</dbReference>
<evidence type="ECO:0000313" key="3">
    <source>
        <dbReference type="Proteomes" id="UP000029120"/>
    </source>
</evidence>
<evidence type="ECO:0000313" key="2">
    <source>
        <dbReference type="EMBL" id="KFK27341.1"/>
    </source>
</evidence>
<accession>A0A087GBT9</accession>
<dbReference type="SUPFAM" id="SSF81383">
    <property type="entry name" value="F-box domain"/>
    <property type="match status" value="1"/>
</dbReference>
<sequence>MEESISVRNPKRRRVEEEAAKWSQLCRDLLLMVLERLSAIDFDRAKAVCSAWRSASRESVRKQNRIPWLILFPYERSYGNSCRMLNPAEKGLAYRSRNLGVEFTQSRCIATCGTWLLMYLPHRPKLYILNPLTRERINLPPLESRINDLVVSPDDPDLMSSGLPSRRQRALTEEIGDLSSISETAVFWVDERSKDYLVLWSHRQCCLFFSKKGDHFWRMFPYVRTGLKDFVCKGHMLYIYTLIFFVEIYDLSGDSPVAVTPRPYAYLPPPYVSEAHTTRIAVTTSGEVLLVRCYDINTTTHCSFYVYKMNHVTQKWDHMSSLGDQALIFDLGITVSTKDIQGIKTDSIYFSGPGFGTNHLFIFNLATRKVEPFMSSTTKFFDARWFLPSV</sequence>
<feature type="domain" description="F-box" evidence="1">
    <location>
        <begin position="25"/>
        <end position="65"/>
    </location>
</feature>
<dbReference type="OrthoDB" id="600964at2759"/>
<organism evidence="2 3">
    <name type="scientific">Arabis alpina</name>
    <name type="common">Alpine rock-cress</name>
    <dbReference type="NCBI Taxonomy" id="50452"/>
    <lineage>
        <taxon>Eukaryota</taxon>
        <taxon>Viridiplantae</taxon>
        <taxon>Streptophyta</taxon>
        <taxon>Embryophyta</taxon>
        <taxon>Tracheophyta</taxon>
        <taxon>Spermatophyta</taxon>
        <taxon>Magnoliopsida</taxon>
        <taxon>eudicotyledons</taxon>
        <taxon>Gunneridae</taxon>
        <taxon>Pentapetalae</taxon>
        <taxon>rosids</taxon>
        <taxon>malvids</taxon>
        <taxon>Brassicales</taxon>
        <taxon>Brassicaceae</taxon>
        <taxon>Arabideae</taxon>
        <taxon>Arabis</taxon>
    </lineage>
</organism>
<dbReference type="InterPro" id="IPR050942">
    <property type="entry name" value="F-box_BR-signaling"/>
</dbReference>
<dbReference type="AlphaFoldDB" id="A0A087GBT9"/>
<dbReference type="Pfam" id="PF03478">
    <property type="entry name" value="Beta-prop_KIB1-4"/>
    <property type="match status" value="1"/>
</dbReference>
<evidence type="ECO:0000259" key="1">
    <source>
        <dbReference type="SMART" id="SM00256"/>
    </source>
</evidence>
<dbReference type="OMA" id="KFFDARW"/>
<keyword evidence="3" id="KW-1185">Reference proteome</keyword>
<reference evidence="3" key="1">
    <citation type="journal article" date="2015" name="Nat. Plants">
        <title>Genome expansion of Arabis alpina linked with retrotransposition and reduced symmetric DNA methylation.</title>
        <authorList>
            <person name="Willing E.M."/>
            <person name="Rawat V."/>
            <person name="Mandakova T."/>
            <person name="Maumus F."/>
            <person name="James G.V."/>
            <person name="Nordstroem K.J."/>
            <person name="Becker C."/>
            <person name="Warthmann N."/>
            <person name="Chica C."/>
            <person name="Szarzynska B."/>
            <person name="Zytnicki M."/>
            <person name="Albani M.C."/>
            <person name="Kiefer C."/>
            <person name="Bergonzi S."/>
            <person name="Castaings L."/>
            <person name="Mateos J.L."/>
            <person name="Berns M.C."/>
            <person name="Bujdoso N."/>
            <person name="Piofczyk T."/>
            <person name="de Lorenzo L."/>
            <person name="Barrero-Sicilia C."/>
            <person name="Mateos I."/>
            <person name="Piednoel M."/>
            <person name="Hagmann J."/>
            <person name="Chen-Min-Tao R."/>
            <person name="Iglesias-Fernandez R."/>
            <person name="Schuster S.C."/>
            <person name="Alonso-Blanco C."/>
            <person name="Roudier F."/>
            <person name="Carbonero P."/>
            <person name="Paz-Ares J."/>
            <person name="Davis S.J."/>
            <person name="Pecinka A."/>
            <person name="Quesneville H."/>
            <person name="Colot V."/>
            <person name="Lysak M.A."/>
            <person name="Weigel D."/>
            <person name="Coupland G."/>
            <person name="Schneeberger K."/>
        </authorList>
    </citation>
    <scope>NUCLEOTIDE SEQUENCE [LARGE SCALE GENOMIC DNA]</scope>
    <source>
        <strain evidence="3">cv. Pajares</strain>
    </source>
</reference>
<dbReference type="Pfam" id="PF00646">
    <property type="entry name" value="F-box"/>
    <property type="match status" value="1"/>
</dbReference>
<dbReference type="Proteomes" id="UP000029120">
    <property type="component" value="Chromosome 8"/>
</dbReference>
<dbReference type="InterPro" id="IPR005174">
    <property type="entry name" value="KIB1-4_b-propeller"/>
</dbReference>
<dbReference type="InterPro" id="IPR001810">
    <property type="entry name" value="F-box_dom"/>
</dbReference>
<dbReference type="InterPro" id="IPR036047">
    <property type="entry name" value="F-box-like_dom_sf"/>
</dbReference>
<dbReference type="SMART" id="SM00256">
    <property type="entry name" value="FBOX"/>
    <property type="match status" value="1"/>
</dbReference>
<proteinExistence type="predicted"/>
<dbReference type="Gramene" id="KFK27341">
    <property type="protein sequence ID" value="KFK27341"/>
    <property type="gene ID" value="AALP_AA8G370500"/>
</dbReference>
<protein>
    <recommendedName>
        <fullName evidence="1">F-box domain-containing protein</fullName>
    </recommendedName>
</protein>
<dbReference type="SUPFAM" id="SSF82171">
    <property type="entry name" value="DPP6 N-terminal domain-like"/>
    <property type="match status" value="1"/>
</dbReference>
<dbReference type="PANTHER" id="PTHR44259:SF15">
    <property type="entry name" value="F-BOX PROTEIN KIB2-RELATED"/>
    <property type="match status" value="1"/>
</dbReference>